<evidence type="ECO:0000259" key="5">
    <source>
        <dbReference type="Pfam" id="PF08585"/>
    </source>
</evidence>
<dbReference type="PRINTS" id="PR01217">
    <property type="entry name" value="PRICHEXTENSN"/>
</dbReference>
<name>A0A1D6ECF9_MAIZE</name>
<dbReference type="SMART" id="SM01161">
    <property type="entry name" value="DUF1767"/>
    <property type="match status" value="1"/>
</dbReference>
<dbReference type="PANTHER" id="PTHR14790:SF15">
    <property type="entry name" value="RECQ-MEDIATED GENOME INSTABILITY PROTEIN 1"/>
    <property type="match status" value="1"/>
</dbReference>
<evidence type="ECO:0000313" key="7">
    <source>
        <dbReference type="EMBL" id="ONM18002.1"/>
    </source>
</evidence>
<feature type="compositionally biased region" description="Low complexity" evidence="4">
    <location>
        <begin position="41"/>
        <end position="52"/>
    </location>
</feature>
<comment type="similarity">
    <text evidence="1">Belongs to the RMI1 family.</text>
</comment>
<organism evidence="7">
    <name type="scientific">Zea mays</name>
    <name type="common">Maize</name>
    <dbReference type="NCBI Taxonomy" id="4577"/>
    <lineage>
        <taxon>Eukaryota</taxon>
        <taxon>Viridiplantae</taxon>
        <taxon>Streptophyta</taxon>
        <taxon>Embryophyta</taxon>
        <taxon>Tracheophyta</taxon>
        <taxon>Spermatophyta</taxon>
        <taxon>Magnoliopsida</taxon>
        <taxon>Liliopsida</taxon>
        <taxon>Poales</taxon>
        <taxon>Poaceae</taxon>
        <taxon>PACMAD clade</taxon>
        <taxon>Panicoideae</taxon>
        <taxon>Andropogonodae</taxon>
        <taxon>Andropogoneae</taxon>
        <taxon>Tripsacinae</taxon>
        <taxon>Zea</taxon>
    </lineage>
</organism>
<protein>
    <recommendedName>
        <fullName evidence="2">RecQ-mediated genome instability protein 1</fullName>
    </recommendedName>
    <alternativeName>
        <fullName evidence="3">BLM-associated protein of 75 kDa homolog</fullName>
    </alternativeName>
</protein>
<dbReference type="InterPro" id="IPR042470">
    <property type="entry name" value="RMI1_N_C_sf"/>
</dbReference>
<feature type="domain" description="RecQ mediated genome instability protein 1 OB-fold" evidence="5">
    <location>
        <begin position="212"/>
        <end position="322"/>
    </location>
</feature>
<evidence type="ECO:0000259" key="6">
    <source>
        <dbReference type="Pfam" id="PF16099"/>
    </source>
</evidence>
<sequence length="652" mass="70659">MTTATTPASVSASVASGGVSGSGSVGRPSPQNLSPLPVPFPSLSLSSAPFVISDDDEDVDEIVDPDGDSPIVDAPEVFSPPAPPALHAPAPAPPSPPPPITTPSQTPIPTPPSARTPTPTPPSARTPTPTPPSARTPASIAPPHPSPLSGRLRPVDEFLRRLGLLLRPDWLESCAAGIPGFDGLGGVEAQARRCFEQFLFADMNSCGAGVLPEGVGGMHAEFLDGPFVLQVDEVVNISVPLKERYREAPAGPKRCLKLSMTDGIRHIFGMEYRPIKDLTVLAPAGLKIIVRNVHTRRGLLMLVPEAVEILGGVVDELEAARARLVSEVNKPPRGKRVDYLCLQELRELPGHVAPILQMVLRRGSQCKEQLIPRIQQDQVGGATETVVEELVSPLVANRVQEINMQGSYASLTRETTETSMHTTHEYDPTHITEKSTGTVMEERPDPPILANSVHEQMQRVQPANGAQSSNVGKINQMEQSFILSGENEKPFTYIYSMLIDWGRQQDTKAYIQGKIKGLITSVKKFQYKQRTKYELYVYIDDGSFISEAFIDSDIVNNMLGLSPGEVTAALAGELEFASPSEVKETLKGFQKFLVKFEGMMLIELNKNSPVPVVRELNEGCSSSTAWLLLGRLKTISSQKKTIQTQDIMDTTP</sequence>
<evidence type="ECO:0000256" key="3">
    <source>
        <dbReference type="ARBA" id="ARBA00077519"/>
    </source>
</evidence>
<dbReference type="EMBL" id="CM007648">
    <property type="protein sequence ID" value="ONM18002.1"/>
    <property type="molecule type" value="Genomic_DNA"/>
</dbReference>
<dbReference type="InterPro" id="IPR013894">
    <property type="entry name" value="RMI1_OB"/>
</dbReference>
<evidence type="ECO:0000256" key="2">
    <source>
        <dbReference type="ARBA" id="ARBA00018987"/>
    </source>
</evidence>
<feature type="compositionally biased region" description="Acidic residues" evidence="4">
    <location>
        <begin position="53"/>
        <end position="67"/>
    </location>
</feature>
<dbReference type="GO" id="GO:0000166">
    <property type="term" value="F:nucleotide binding"/>
    <property type="evidence" value="ECO:0007669"/>
    <property type="project" value="InterPro"/>
</dbReference>
<feature type="compositionally biased region" description="Pro residues" evidence="4">
    <location>
        <begin position="78"/>
        <end position="146"/>
    </location>
</feature>
<dbReference type="AlphaFoldDB" id="A0A1D6ECF9"/>
<feature type="compositionally biased region" description="Low complexity" evidence="4">
    <location>
        <begin position="1"/>
        <end position="17"/>
    </location>
</feature>
<dbReference type="FunFam" id="2.40.50.770:FF:000004">
    <property type="entry name" value="RecQ-mediated instability protein (DUF1767)"/>
    <property type="match status" value="1"/>
</dbReference>
<reference evidence="7" key="1">
    <citation type="submission" date="2015-12" db="EMBL/GenBank/DDBJ databases">
        <title>Update maize B73 reference genome by single molecule sequencing technologies.</title>
        <authorList>
            <consortium name="Maize Genome Sequencing Project"/>
            <person name="Ware D."/>
        </authorList>
    </citation>
    <scope>NUCLEOTIDE SEQUENCE [LARGE SCALE GENOMIC DNA]</scope>
    <source>
        <tissue evidence="7">Seedling</tissue>
    </source>
</reference>
<feature type="domain" description="RecQ-mediated genome instability protein 1 C-terminal OB-fold" evidence="6">
    <location>
        <begin position="488"/>
        <end position="632"/>
    </location>
</feature>
<dbReference type="Pfam" id="PF16099">
    <property type="entry name" value="RMI1_C"/>
    <property type="match status" value="1"/>
</dbReference>
<accession>A0A1D6ECF9</accession>
<dbReference type="Pfam" id="PF08585">
    <property type="entry name" value="RMI1_N_C"/>
    <property type="match status" value="1"/>
</dbReference>
<feature type="region of interest" description="Disordered" evidence="4">
    <location>
        <begin position="1"/>
        <end position="152"/>
    </location>
</feature>
<dbReference type="InterPro" id="IPR032199">
    <property type="entry name" value="RMI1_C"/>
</dbReference>
<dbReference type="Gene3D" id="2.40.50.770">
    <property type="entry name" value="RecQ-mediated genome instability protein Rmi1, C-terminal domain"/>
    <property type="match status" value="1"/>
</dbReference>
<dbReference type="PANTHER" id="PTHR14790">
    <property type="entry name" value="RECQ-MEDIATED GENOME INSTABILITY PROTEIN 1 RMI1"/>
    <property type="match status" value="1"/>
</dbReference>
<proteinExistence type="inferred from homology"/>
<dbReference type="ExpressionAtlas" id="A0A1D6ECF9">
    <property type="expression patterns" value="baseline and differential"/>
</dbReference>
<evidence type="ECO:0000256" key="4">
    <source>
        <dbReference type="SAM" id="MobiDB-lite"/>
    </source>
</evidence>
<gene>
    <name evidence="7" type="ORF">ZEAMMB73_Zm00001d003937</name>
</gene>
<evidence type="ECO:0000256" key="1">
    <source>
        <dbReference type="ARBA" id="ARBA00006395"/>
    </source>
</evidence>